<name>A0A9E7PR24_9EURY</name>
<dbReference type="PROSITE" id="PS50111">
    <property type="entry name" value="CHEMOTAXIS_TRANSDUC_2"/>
    <property type="match status" value="1"/>
</dbReference>
<feature type="domain" description="Methyl-accepting transducer" evidence="4">
    <location>
        <begin position="317"/>
        <end position="581"/>
    </location>
</feature>
<accession>A0A9E7PR24</accession>
<dbReference type="Gene3D" id="1.20.120.1530">
    <property type="match status" value="2"/>
</dbReference>
<proteinExistence type="inferred from homology"/>
<dbReference type="AlphaFoldDB" id="A0A9E7PR24"/>
<dbReference type="RefSeq" id="WP_257743932.1">
    <property type="nucleotide sequence ID" value="NZ_CP096115.1"/>
</dbReference>
<dbReference type="SMART" id="SM00283">
    <property type="entry name" value="MA"/>
    <property type="match status" value="1"/>
</dbReference>
<dbReference type="KEGG" id="mend:L6E24_06700"/>
<dbReference type="GeneID" id="74307373"/>
<comment type="similarity">
    <text evidence="2">Belongs to the methyl-accepting chemotaxis (MCP) protein family.</text>
</comment>
<dbReference type="CDD" id="cd11386">
    <property type="entry name" value="MCP_signal"/>
    <property type="match status" value="1"/>
</dbReference>
<dbReference type="PRINTS" id="PR00260">
    <property type="entry name" value="CHEMTRNSDUCR"/>
</dbReference>
<dbReference type="SUPFAM" id="SSF58104">
    <property type="entry name" value="Methyl-accepting chemotaxis protein (MCP) signaling domain"/>
    <property type="match status" value="1"/>
</dbReference>
<keyword evidence="1 3" id="KW-0807">Transducer</keyword>
<evidence type="ECO:0000256" key="2">
    <source>
        <dbReference type="ARBA" id="ARBA00029447"/>
    </source>
</evidence>
<dbReference type="Pfam" id="PF00015">
    <property type="entry name" value="MCPsignal"/>
    <property type="match status" value="1"/>
</dbReference>
<dbReference type="GO" id="GO:0007165">
    <property type="term" value="P:signal transduction"/>
    <property type="evidence" value="ECO:0007669"/>
    <property type="project" value="UniProtKB-KW"/>
</dbReference>
<dbReference type="GO" id="GO:0016020">
    <property type="term" value="C:membrane"/>
    <property type="evidence" value="ECO:0007669"/>
    <property type="project" value="InterPro"/>
</dbReference>
<evidence type="ECO:0000313" key="5">
    <source>
        <dbReference type="EMBL" id="UUX93797.1"/>
    </source>
</evidence>
<dbReference type="InterPro" id="IPR004090">
    <property type="entry name" value="Chemotax_Me-accpt_rcpt"/>
</dbReference>
<gene>
    <name evidence="5" type="ORF">L6E24_06700</name>
</gene>
<dbReference type="InterPro" id="IPR003660">
    <property type="entry name" value="HAMP_dom"/>
</dbReference>
<dbReference type="InterPro" id="IPR004089">
    <property type="entry name" value="MCPsignal_dom"/>
</dbReference>
<dbReference type="PANTHER" id="PTHR32089">
    <property type="entry name" value="METHYL-ACCEPTING CHEMOTAXIS PROTEIN MCPB"/>
    <property type="match status" value="1"/>
</dbReference>
<evidence type="ECO:0000259" key="4">
    <source>
        <dbReference type="PROSITE" id="PS50111"/>
    </source>
</evidence>
<dbReference type="GO" id="GO:0004888">
    <property type="term" value="F:transmembrane signaling receptor activity"/>
    <property type="evidence" value="ECO:0007669"/>
    <property type="project" value="InterPro"/>
</dbReference>
<organism evidence="5 6">
    <name type="scientific">Methanoplanus endosymbiosus</name>
    <dbReference type="NCBI Taxonomy" id="33865"/>
    <lineage>
        <taxon>Archaea</taxon>
        <taxon>Methanobacteriati</taxon>
        <taxon>Methanobacteriota</taxon>
        <taxon>Stenosarchaea group</taxon>
        <taxon>Methanomicrobia</taxon>
        <taxon>Methanomicrobiales</taxon>
        <taxon>Methanomicrobiaceae</taxon>
        <taxon>Methanoplanus</taxon>
    </lineage>
</organism>
<dbReference type="Pfam" id="PF18947">
    <property type="entry name" value="HAMP_2"/>
    <property type="match status" value="1"/>
</dbReference>
<keyword evidence="6" id="KW-1185">Reference proteome</keyword>
<evidence type="ECO:0000313" key="6">
    <source>
        <dbReference type="Proteomes" id="UP001060368"/>
    </source>
</evidence>
<dbReference type="EMBL" id="CP096115">
    <property type="protein sequence ID" value="UUX93797.1"/>
    <property type="molecule type" value="Genomic_DNA"/>
</dbReference>
<dbReference type="PANTHER" id="PTHR32089:SF112">
    <property type="entry name" value="LYSOZYME-LIKE PROTEIN-RELATED"/>
    <property type="match status" value="1"/>
</dbReference>
<evidence type="ECO:0000256" key="3">
    <source>
        <dbReference type="PROSITE-ProRule" id="PRU00284"/>
    </source>
</evidence>
<dbReference type="GO" id="GO:0006935">
    <property type="term" value="P:chemotaxis"/>
    <property type="evidence" value="ECO:0007669"/>
    <property type="project" value="InterPro"/>
</dbReference>
<sequence length="603" mass="66914">MKFEGLRELLSADEKVETKLETLAYQYNERLKEQALVNGISAILFDRTLEREYILRNVVDMIPPGWQYPEITVARFRYKDIDIRSPGYRETPWIQSVEFTDSDGISGTLDVLYLEEKVENYEGPFLKEERNLINVIGSLLPASMNIFNQKDANARAIEDILYISDNIRKGDIRGRIEASWHKGELKKVVSGVNDVLDEYGLFFKELMKIFESYSECDFSVVMDRENKFQGDFLLLKNSVNKAGDEIGKTINEIGRISQEFERNNFRARVDENLDFKGDMAVIKNSLNTVGESFSGVVSDVSESVSKIDNNCAEVSRSSDDVYKTSEKVATSCSGAAQLTGKLYGKIENINNRISDLSASNEEIASTSNEVYKKTNLVVETGRKAQFAGDLSKNKMNAVESIAKESEDEINSLFGQINEVSNVLKLINNITGQINLLALNAAIEAARAGEHGRGFAVVAGEVKNLAAEARSATDSIEKVVSVVQVSGEKTVSFIKKSNEEIHESVNSVNEAIDGLNDIILSAEEVNEDIRNIVTAIEDQADIANNIVRDTDEGTTLTKEVNDVMDELAALAEETNASIEEIGSAIHEVTDLAGFLNENMDKYAI</sequence>
<protein>
    <submittedName>
        <fullName evidence="5">Methyl-accepting chemotaxis protein</fullName>
    </submittedName>
</protein>
<reference evidence="5" key="1">
    <citation type="submission" date="2022-04" db="EMBL/GenBank/DDBJ databases">
        <title>Complete genome of Methanoplanus endosymbiosus DSM 3599.</title>
        <authorList>
            <person name="Chen S.-C."/>
            <person name="You Y.-T."/>
            <person name="Zhou Y.-Z."/>
            <person name="Lai M.-C."/>
        </authorList>
    </citation>
    <scope>NUCLEOTIDE SEQUENCE</scope>
    <source>
        <strain evidence="5">DSM 3599</strain>
    </source>
</reference>
<dbReference type="Gene3D" id="1.10.287.950">
    <property type="entry name" value="Methyl-accepting chemotaxis protein"/>
    <property type="match status" value="1"/>
</dbReference>
<evidence type="ECO:0000256" key="1">
    <source>
        <dbReference type="ARBA" id="ARBA00023224"/>
    </source>
</evidence>
<dbReference type="Proteomes" id="UP001060368">
    <property type="component" value="Chromosome"/>
</dbReference>